<dbReference type="Proteomes" id="UP000542342">
    <property type="component" value="Unassembled WGS sequence"/>
</dbReference>
<accession>A0A7V9AB17</accession>
<dbReference type="RefSeq" id="WP_194536897.1">
    <property type="nucleotide sequence ID" value="NZ_JACEFB010000002.1"/>
</dbReference>
<organism evidence="1 2">
    <name type="scientific">Thermogemmata fonticola</name>
    <dbReference type="NCBI Taxonomy" id="2755323"/>
    <lineage>
        <taxon>Bacteria</taxon>
        <taxon>Pseudomonadati</taxon>
        <taxon>Planctomycetota</taxon>
        <taxon>Planctomycetia</taxon>
        <taxon>Gemmatales</taxon>
        <taxon>Gemmataceae</taxon>
        <taxon>Thermogemmata</taxon>
    </lineage>
</organism>
<evidence type="ECO:0000313" key="1">
    <source>
        <dbReference type="EMBL" id="MBA2225474.1"/>
    </source>
</evidence>
<sequence length="487" mass="54023">MSRIRLSIALTMVLGCIIMVGNPSRSAAQPTDPTRLPDFRKTTFILEMKGARGIPPERLGEVQNTFREFAAYQAQLISHPLVYRLMRDPLNRTDASGRQIPTLDMIFRDLERFLVYPAPGNRVTTEQADYIRELGTALDAALRPLITSHPERIVRINATRMLAVVCKMGATAHYATLTELISSPNVPTEIKNYALQAAANLLSAYDVLDSKSRRHSNAWRNNEKPGSADIELAALVGAIEKCITDPNTLVPGLWNGDTNKPAILQPDQVEVARFVRRQAIRALAQVRFVTISGAGPDGKGRLYPAYTLARVCLSDPRLILPSTPADCAEAVIGLCNMSPVLEDGKHVKEYNVDAAVEAIVAGLITFAEPRGDPTDTSLHWRVYGLRIAEAMNNWPPLFDNLYDPTRPRQYNKATVPRIVDDLIQRARTAILDPLDRVGPDGKPDPLAGRVQLDTLREYLRQLRANPKRNPLLFTNNPETALPVIPRN</sequence>
<name>A0A7V9AB17_9BACT</name>
<reference evidence="1 2" key="1">
    <citation type="submission" date="2020-07" db="EMBL/GenBank/DDBJ databases">
        <title>Thermogemmata thermophila gen. nov., sp. nov., a novel moderate thermophilic planctomycete from a Kamchatka hot spring.</title>
        <authorList>
            <person name="Elcheninov A.G."/>
            <person name="Podosokorskaya O.A."/>
            <person name="Kovaleva O.L."/>
            <person name="Novikov A."/>
            <person name="Bonch-Osmolovskaya E.A."/>
            <person name="Toshchakov S.V."/>
            <person name="Kublanov I.V."/>
        </authorList>
    </citation>
    <scope>NUCLEOTIDE SEQUENCE [LARGE SCALE GENOMIC DNA]</scope>
    <source>
        <strain evidence="1 2">2918</strain>
    </source>
</reference>
<dbReference type="PROSITE" id="PS51257">
    <property type="entry name" value="PROKAR_LIPOPROTEIN"/>
    <property type="match status" value="1"/>
</dbReference>
<comment type="caution">
    <text evidence="1">The sequence shown here is derived from an EMBL/GenBank/DDBJ whole genome shotgun (WGS) entry which is preliminary data.</text>
</comment>
<proteinExistence type="predicted"/>
<evidence type="ECO:0000313" key="2">
    <source>
        <dbReference type="Proteomes" id="UP000542342"/>
    </source>
</evidence>
<dbReference type="EMBL" id="JACEFB010000002">
    <property type="protein sequence ID" value="MBA2225474.1"/>
    <property type="molecule type" value="Genomic_DNA"/>
</dbReference>
<protein>
    <submittedName>
        <fullName evidence="1">Uncharacterized protein</fullName>
    </submittedName>
</protein>
<gene>
    <name evidence="1" type="ORF">H0921_04775</name>
</gene>
<keyword evidence="2" id="KW-1185">Reference proteome</keyword>
<dbReference type="AlphaFoldDB" id="A0A7V9AB17"/>